<dbReference type="Gene3D" id="1.25.40.20">
    <property type="entry name" value="Ankyrin repeat-containing domain"/>
    <property type="match status" value="2"/>
</dbReference>
<keyword evidence="7 11" id="KW-0040">ANK repeat</keyword>
<dbReference type="OrthoDB" id="7784786at2759"/>
<dbReference type="Pfam" id="PF12796">
    <property type="entry name" value="Ank_2"/>
    <property type="match status" value="1"/>
</dbReference>
<evidence type="ECO:0000256" key="10">
    <source>
        <dbReference type="ARBA" id="ARBA00023303"/>
    </source>
</evidence>
<dbReference type="SUPFAM" id="SSF48403">
    <property type="entry name" value="Ankyrin repeat"/>
    <property type="match status" value="1"/>
</dbReference>
<keyword evidence="15" id="KW-1185">Reference proteome</keyword>
<dbReference type="PANTHER" id="PTHR47143">
    <property type="entry name" value="TRANSIENT RECEPTOR POTENTIAL CATION CHANNEL PROTEIN PAINLESS"/>
    <property type="match status" value="1"/>
</dbReference>
<evidence type="ECO:0000256" key="12">
    <source>
        <dbReference type="SAM" id="Phobius"/>
    </source>
</evidence>
<evidence type="ECO:0000313" key="14">
    <source>
        <dbReference type="EMBL" id="CAB3360232.1"/>
    </source>
</evidence>
<dbReference type="PROSITE" id="PS50088">
    <property type="entry name" value="ANK_REPEAT"/>
    <property type="match status" value="2"/>
</dbReference>
<dbReference type="AlphaFoldDB" id="A0A8S1BLN1"/>
<accession>A0A8S1BLN1</accession>
<reference evidence="14 15" key="1">
    <citation type="submission" date="2020-04" db="EMBL/GenBank/DDBJ databases">
        <authorList>
            <person name="Alioto T."/>
            <person name="Alioto T."/>
            <person name="Gomez Garrido J."/>
        </authorList>
    </citation>
    <scope>NUCLEOTIDE SEQUENCE [LARGE SCALE GENOMIC DNA]</scope>
</reference>
<dbReference type="InterPro" id="IPR002110">
    <property type="entry name" value="Ankyrin_rpt"/>
</dbReference>
<keyword evidence="9 12" id="KW-0472">Membrane</keyword>
<name>A0A8S1BLN1_9INSE</name>
<keyword evidence="5" id="KW-0677">Repeat</keyword>
<comment type="subcellular location">
    <subcellularLocation>
        <location evidence="1">Membrane</location>
        <topology evidence="1">Multi-pass membrane protein</topology>
    </subcellularLocation>
</comment>
<dbReference type="Pfam" id="PF00023">
    <property type="entry name" value="Ank"/>
    <property type="match status" value="1"/>
</dbReference>
<proteinExistence type="predicted"/>
<organism evidence="14 15">
    <name type="scientific">Cloeon dipterum</name>
    <dbReference type="NCBI Taxonomy" id="197152"/>
    <lineage>
        <taxon>Eukaryota</taxon>
        <taxon>Metazoa</taxon>
        <taxon>Ecdysozoa</taxon>
        <taxon>Arthropoda</taxon>
        <taxon>Hexapoda</taxon>
        <taxon>Insecta</taxon>
        <taxon>Pterygota</taxon>
        <taxon>Palaeoptera</taxon>
        <taxon>Ephemeroptera</taxon>
        <taxon>Pisciforma</taxon>
        <taxon>Baetidae</taxon>
        <taxon>Cloeon</taxon>
    </lineage>
</organism>
<comment type="caution">
    <text evidence="14">The sequence shown here is derived from an EMBL/GenBank/DDBJ whole genome shotgun (WGS) entry which is preliminary data.</text>
</comment>
<dbReference type="PANTHER" id="PTHR47143:SF4">
    <property type="entry name" value="TRANSIENT RECEPTOR POTENTIAL CATION CHANNEL PROTEIN PAINLESS"/>
    <property type="match status" value="1"/>
</dbReference>
<evidence type="ECO:0000256" key="8">
    <source>
        <dbReference type="ARBA" id="ARBA00023065"/>
    </source>
</evidence>
<feature type="transmembrane region" description="Helical" evidence="12">
    <location>
        <begin position="537"/>
        <end position="560"/>
    </location>
</feature>
<dbReference type="PROSITE" id="PS50297">
    <property type="entry name" value="ANK_REP_REGION"/>
    <property type="match status" value="2"/>
</dbReference>
<evidence type="ECO:0000256" key="1">
    <source>
        <dbReference type="ARBA" id="ARBA00004141"/>
    </source>
</evidence>
<dbReference type="Pfam" id="PF00520">
    <property type="entry name" value="Ion_trans"/>
    <property type="match status" value="1"/>
</dbReference>
<evidence type="ECO:0000259" key="13">
    <source>
        <dbReference type="Pfam" id="PF00520"/>
    </source>
</evidence>
<feature type="repeat" description="ANK" evidence="11">
    <location>
        <begin position="287"/>
        <end position="315"/>
    </location>
</feature>
<feature type="domain" description="Ion transport" evidence="13">
    <location>
        <begin position="540"/>
        <end position="785"/>
    </location>
</feature>
<evidence type="ECO:0000256" key="2">
    <source>
        <dbReference type="ARBA" id="ARBA00022448"/>
    </source>
</evidence>
<dbReference type="Proteomes" id="UP000494165">
    <property type="component" value="Unassembled WGS sequence"/>
</dbReference>
<protein>
    <recommendedName>
        <fullName evidence="13">Ion transport domain-containing protein</fullName>
    </recommendedName>
</protein>
<feature type="transmembrane region" description="Helical" evidence="12">
    <location>
        <begin position="620"/>
        <end position="641"/>
    </location>
</feature>
<evidence type="ECO:0000256" key="6">
    <source>
        <dbReference type="ARBA" id="ARBA00022989"/>
    </source>
</evidence>
<dbReference type="InterPro" id="IPR005821">
    <property type="entry name" value="Ion_trans_dom"/>
</dbReference>
<evidence type="ECO:0000313" key="15">
    <source>
        <dbReference type="Proteomes" id="UP000494165"/>
    </source>
</evidence>
<dbReference type="InterPro" id="IPR052076">
    <property type="entry name" value="TRP_cation_channel"/>
</dbReference>
<keyword evidence="2" id="KW-0813">Transport</keyword>
<evidence type="ECO:0000256" key="4">
    <source>
        <dbReference type="ARBA" id="ARBA00022692"/>
    </source>
</evidence>
<dbReference type="GO" id="GO:0034703">
    <property type="term" value="C:cation channel complex"/>
    <property type="evidence" value="ECO:0007669"/>
    <property type="project" value="UniProtKB-ARBA"/>
</dbReference>
<gene>
    <name evidence="14" type="ORF">CLODIP_2_CD08900</name>
</gene>
<evidence type="ECO:0000256" key="5">
    <source>
        <dbReference type="ARBA" id="ARBA00022737"/>
    </source>
</evidence>
<feature type="repeat" description="ANK" evidence="11">
    <location>
        <begin position="391"/>
        <end position="423"/>
    </location>
</feature>
<dbReference type="GO" id="GO:0005216">
    <property type="term" value="F:monoatomic ion channel activity"/>
    <property type="evidence" value="ECO:0007669"/>
    <property type="project" value="InterPro"/>
</dbReference>
<dbReference type="InterPro" id="IPR036770">
    <property type="entry name" value="Ankyrin_rpt-contain_sf"/>
</dbReference>
<evidence type="ECO:0000256" key="3">
    <source>
        <dbReference type="ARBA" id="ARBA00022606"/>
    </source>
</evidence>
<keyword evidence="8" id="KW-0406">Ion transport</keyword>
<keyword evidence="10" id="KW-0407">Ion channel</keyword>
<evidence type="ECO:0000256" key="7">
    <source>
        <dbReference type="ARBA" id="ARBA00023043"/>
    </source>
</evidence>
<feature type="transmembrane region" description="Helical" evidence="12">
    <location>
        <begin position="647"/>
        <end position="666"/>
    </location>
</feature>
<feature type="transmembrane region" description="Helical" evidence="12">
    <location>
        <begin position="749"/>
        <end position="770"/>
    </location>
</feature>
<evidence type="ECO:0000256" key="11">
    <source>
        <dbReference type="PROSITE-ProRule" id="PRU00023"/>
    </source>
</evidence>
<keyword evidence="4 12" id="KW-0812">Transmembrane</keyword>
<feature type="transmembrane region" description="Helical" evidence="12">
    <location>
        <begin position="687"/>
        <end position="706"/>
    </location>
</feature>
<evidence type="ECO:0000256" key="9">
    <source>
        <dbReference type="ARBA" id="ARBA00023136"/>
    </source>
</evidence>
<keyword evidence="6 12" id="KW-1133">Transmembrane helix</keyword>
<keyword evidence="3" id="KW-0716">Sensory transduction</keyword>
<sequence>MVKRQRKAPLRQSSSVRRNKMELEQLTGKSTLGIEALLQRGDAAEFANILATTSTSIRPEEVLRDICIAVNIKEKTKCDFAREVLNRYDAHGNEEPYPIFIAAETGQHQLLETLVTHRKHPAVLTVLTNRGETVILSVVRRVVKRKNDHADEYSPDEETSALKSIKMLVANKCDIHARDDVSAGFTAIHLAAKNGLWMLVKFFLSEKVNIDIVIGKESTRELIVKHDCTLIGNNYEGSEETGEDPRKNLINTLRNRKFSVRTKENSFQEWMENNPEHDSLVLKPYKGGYTLLEEAVDKGLLEMAHVLIEKGADPNPALFSALQAGEKFFYLLTKSEIPLNLSKKTKGEANQTVLHRAVLSEQPSVNVVDYILKESAKHNYFSELINARDYKSWTALHYAANRHLNEIVTILLGHNANLFTKDFFEQPAFFYLRPEVIEEHLNRQIQLTASQTEDNCGIIFDFASLNIPRGKCTTRKNRSRYKEGNDVYLAVEEEEDRDKIFHREMEPLKMLADSPIHKQLLLHPLIRAFLLLKWQRLFWFYWLNFSFYLAFTAFFFLFVFSIDFKTIDVGNITEHNSSNVLPRSEFLHEYQKTVRVALFVLTIILGLREIWQFTNFKAKYIFKVENWLEVVVISLTIWLIFSPQNKALASILSLTITLEMVLLMSRHPRLATYVHMFLQVAQNFVKFLLWYMCLIIAFGFAFYIIFPYCHDGGDCKNFFNTIPTSIFKTVVMISGEYESGDIEFEHVSIASHLIFIAFLFFISMVMVNLLNGLAVSDTQQIKSNAELIFCKSQVKFFSDIESTLLSNSAEGCCQSSIRPWAQWMSSKIVLLNNLLGKDNKITVYLYKNNEVVPDRRRGTPIMSSVKELQTSRQQMYKELEPRLKEWRDSQNTKLDNFHNGALVPAFILFVRQHCGAGTAVVLNLLWKGVQAQAQKEDTAQIRQDIQNHLASGSDNILHLSEEDFDSEDVDFSKMFDEECTKILTSPDRNPCLAAFRCEIEEYMKIHVKYRPPRQRKKIECSLF</sequence>
<dbReference type="EMBL" id="CADEPI010000003">
    <property type="protein sequence ID" value="CAB3360232.1"/>
    <property type="molecule type" value="Genomic_DNA"/>
</dbReference>
<dbReference type="SMART" id="SM00248">
    <property type="entry name" value="ANK"/>
    <property type="match status" value="5"/>
</dbReference>